<dbReference type="KEGG" id="lhb:D1010_16505"/>
<protein>
    <submittedName>
        <fullName evidence="1">Uncharacterized protein</fullName>
    </submittedName>
</protein>
<proteinExistence type="predicted"/>
<evidence type="ECO:0000313" key="2">
    <source>
        <dbReference type="Proteomes" id="UP000326779"/>
    </source>
</evidence>
<gene>
    <name evidence="1" type="ORF">D1010_16505</name>
</gene>
<name>A0A5P8MA49_9LACO</name>
<evidence type="ECO:0000313" key="1">
    <source>
        <dbReference type="EMBL" id="QFR25309.1"/>
    </source>
</evidence>
<reference evidence="1 2" key="1">
    <citation type="submission" date="2019-10" db="EMBL/GenBank/DDBJ databases">
        <title>The completed genome of Lactobacillus harbinensis M1.</title>
        <authorList>
            <person name="Zheng Y."/>
        </authorList>
    </citation>
    <scope>NUCLEOTIDE SEQUENCE [LARGE SCALE GENOMIC DNA]</scope>
    <source>
        <strain evidence="1 2">M1</strain>
    </source>
</reference>
<dbReference type="EMBL" id="CP045143">
    <property type="protein sequence ID" value="QFR25309.1"/>
    <property type="molecule type" value="Genomic_DNA"/>
</dbReference>
<accession>A0A5P8MA49</accession>
<organism evidence="1 2">
    <name type="scientific">Schleiferilactobacillus harbinensis</name>
    <dbReference type="NCBI Taxonomy" id="304207"/>
    <lineage>
        <taxon>Bacteria</taxon>
        <taxon>Bacillati</taxon>
        <taxon>Bacillota</taxon>
        <taxon>Bacilli</taxon>
        <taxon>Lactobacillales</taxon>
        <taxon>Lactobacillaceae</taxon>
        <taxon>Schleiferilactobacillus</taxon>
    </lineage>
</organism>
<sequence>MGHFLGKHER</sequence>
<dbReference type="Proteomes" id="UP000326779">
    <property type="component" value="Chromosome"/>
</dbReference>